<comment type="caution">
    <text evidence="5">The sequence shown here is derived from an EMBL/GenBank/DDBJ whole genome shotgun (WGS) entry which is preliminary data.</text>
</comment>
<proteinExistence type="inferred from homology"/>
<dbReference type="PANTHER" id="PTHR44051">
    <property type="entry name" value="GLUTATHIONE S-TRANSFERASE-RELATED"/>
    <property type="match status" value="1"/>
</dbReference>
<dbReference type="Proteomes" id="UP001302676">
    <property type="component" value="Unassembled WGS sequence"/>
</dbReference>
<feature type="transmembrane region" description="Helical" evidence="2">
    <location>
        <begin position="149"/>
        <end position="168"/>
    </location>
</feature>
<sequence>MTEEAKVKLHWLNGSRAQSTLFLLEQLEIPYELEIHHRLKTMLAPPELRKIHPLGKSPVVTVTTPNAAGEEPIVLAETAFITQYLCDHFPKGPELVPPRWKEGRENRVGGETEEWMRYQYLLYYIEGSFMFTVVLHFILTALKGPSVPFLIRPLTTVIANQIIAMTVFPNMKRHFGMLEQFLETPPGDGAYLCGRTLTGADIMLSYPLIAGRDGAFDGIGKWEKGSFAATYPKLHAYTGRLAEEPGWKRSVEKIREIEGDFGILPTPGKTESRI</sequence>
<evidence type="ECO:0000256" key="2">
    <source>
        <dbReference type="SAM" id="Phobius"/>
    </source>
</evidence>
<dbReference type="InterPro" id="IPR036282">
    <property type="entry name" value="Glutathione-S-Trfase_C_sf"/>
</dbReference>
<evidence type="ECO:0000256" key="1">
    <source>
        <dbReference type="ARBA" id="ARBA00007409"/>
    </source>
</evidence>
<feature type="domain" description="GST C-terminal" evidence="4">
    <location>
        <begin position="111"/>
        <end position="261"/>
    </location>
</feature>
<dbReference type="PROSITE" id="PS50404">
    <property type="entry name" value="GST_NTER"/>
    <property type="match status" value="1"/>
</dbReference>
<dbReference type="GeneID" id="87813044"/>
<dbReference type="Gene3D" id="3.40.30.10">
    <property type="entry name" value="Glutaredoxin"/>
    <property type="match status" value="1"/>
</dbReference>
<keyword evidence="2" id="KW-0472">Membrane</keyword>
<dbReference type="InterPro" id="IPR036249">
    <property type="entry name" value="Thioredoxin-like_sf"/>
</dbReference>
<dbReference type="AlphaFoldDB" id="A0AAN6V9V8"/>
<reference evidence="5" key="2">
    <citation type="submission" date="2023-05" db="EMBL/GenBank/DDBJ databases">
        <authorList>
            <consortium name="Lawrence Berkeley National Laboratory"/>
            <person name="Steindorff A."/>
            <person name="Hensen N."/>
            <person name="Bonometti L."/>
            <person name="Westerberg I."/>
            <person name="Brannstrom I.O."/>
            <person name="Guillou S."/>
            <person name="Cros-Aarteil S."/>
            <person name="Calhoun S."/>
            <person name="Haridas S."/>
            <person name="Kuo A."/>
            <person name="Mondo S."/>
            <person name="Pangilinan J."/>
            <person name="Riley R."/>
            <person name="Labutti K."/>
            <person name="Andreopoulos B."/>
            <person name="Lipzen A."/>
            <person name="Chen C."/>
            <person name="Yanf M."/>
            <person name="Daum C."/>
            <person name="Ng V."/>
            <person name="Clum A."/>
            <person name="Ohm R."/>
            <person name="Martin F."/>
            <person name="Silar P."/>
            <person name="Natvig D."/>
            <person name="Lalanne C."/>
            <person name="Gautier V."/>
            <person name="Ament-Velasquez S.L."/>
            <person name="Kruys A."/>
            <person name="Hutchinson M.I."/>
            <person name="Powell A.J."/>
            <person name="Barry K."/>
            <person name="Miller A.N."/>
            <person name="Grigoriev I.V."/>
            <person name="Debuchy R."/>
            <person name="Gladieux P."/>
            <person name="Thoren M.H."/>
            <person name="Johannesson H."/>
        </authorList>
    </citation>
    <scope>NUCLEOTIDE SEQUENCE</scope>
    <source>
        <strain evidence="5">CBS 141.50</strain>
    </source>
</reference>
<feature type="transmembrane region" description="Helical" evidence="2">
    <location>
        <begin position="121"/>
        <end position="143"/>
    </location>
</feature>
<evidence type="ECO:0000259" key="4">
    <source>
        <dbReference type="PROSITE" id="PS50405"/>
    </source>
</evidence>
<keyword evidence="2" id="KW-0812">Transmembrane</keyword>
<dbReference type="SUPFAM" id="SSF47616">
    <property type="entry name" value="GST C-terminal domain-like"/>
    <property type="match status" value="1"/>
</dbReference>
<name>A0AAN6V9V8_9PEZI</name>
<evidence type="ECO:0008006" key="7">
    <source>
        <dbReference type="Google" id="ProtNLM"/>
    </source>
</evidence>
<dbReference type="InterPro" id="IPR010987">
    <property type="entry name" value="Glutathione-S-Trfase_C-like"/>
</dbReference>
<gene>
    <name evidence="5" type="ORF">C8A04DRAFT_10006</name>
</gene>
<reference evidence="5" key="1">
    <citation type="journal article" date="2023" name="Mol. Phylogenet. Evol.">
        <title>Genome-scale phylogeny and comparative genomics of the fungal order Sordariales.</title>
        <authorList>
            <person name="Hensen N."/>
            <person name="Bonometti L."/>
            <person name="Westerberg I."/>
            <person name="Brannstrom I.O."/>
            <person name="Guillou S."/>
            <person name="Cros-Aarteil S."/>
            <person name="Calhoun S."/>
            <person name="Haridas S."/>
            <person name="Kuo A."/>
            <person name="Mondo S."/>
            <person name="Pangilinan J."/>
            <person name="Riley R."/>
            <person name="LaButti K."/>
            <person name="Andreopoulos B."/>
            <person name="Lipzen A."/>
            <person name="Chen C."/>
            <person name="Yan M."/>
            <person name="Daum C."/>
            <person name="Ng V."/>
            <person name="Clum A."/>
            <person name="Steindorff A."/>
            <person name="Ohm R.A."/>
            <person name="Martin F."/>
            <person name="Silar P."/>
            <person name="Natvig D.O."/>
            <person name="Lalanne C."/>
            <person name="Gautier V."/>
            <person name="Ament-Velasquez S.L."/>
            <person name="Kruys A."/>
            <person name="Hutchinson M.I."/>
            <person name="Powell A.J."/>
            <person name="Barry K."/>
            <person name="Miller A.N."/>
            <person name="Grigoriev I.V."/>
            <person name="Debuchy R."/>
            <person name="Gladieux P."/>
            <person name="Hiltunen Thoren M."/>
            <person name="Johannesson H."/>
        </authorList>
    </citation>
    <scope>NUCLEOTIDE SEQUENCE</scope>
    <source>
        <strain evidence="5">CBS 141.50</strain>
    </source>
</reference>
<evidence type="ECO:0000313" key="5">
    <source>
        <dbReference type="EMBL" id="KAK4146251.1"/>
    </source>
</evidence>
<organism evidence="5 6">
    <name type="scientific">Dichotomopilus funicola</name>
    <dbReference type="NCBI Taxonomy" id="1934379"/>
    <lineage>
        <taxon>Eukaryota</taxon>
        <taxon>Fungi</taxon>
        <taxon>Dikarya</taxon>
        <taxon>Ascomycota</taxon>
        <taxon>Pezizomycotina</taxon>
        <taxon>Sordariomycetes</taxon>
        <taxon>Sordariomycetidae</taxon>
        <taxon>Sordariales</taxon>
        <taxon>Chaetomiaceae</taxon>
        <taxon>Dichotomopilus</taxon>
    </lineage>
</organism>
<dbReference type="InterPro" id="IPR004045">
    <property type="entry name" value="Glutathione_S-Trfase_N"/>
</dbReference>
<keyword evidence="2" id="KW-1133">Transmembrane helix</keyword>
<dbReference type="SUPFAM" id="SSF52833">
    <property type="entry name" value="Thioredoxin-like"/>
    <property type="match status" value="1"/>
</dbReference>
<dbReference type="PROSITE" id="PS50405">
    <property type="entry name" value="GST_CTER"/>
    <property type="match status" value="1"/>
</dbReference>
<dbReference type="RefSeq" id="XP_062639622.1">
    <property type="nucleotide sequence ID" value="XM_062776431.1"/>
</dbReference>
<evidence type="ECO:0000313" key="6">
    <source>
        <dbReference type="Proteomes" id="UP001302676"/>
    </source>
</evidence>
<evidence type="ECO:0000259" key="3">
    <source>
        <dbReference type="PROSITE" id="PS50404"/>
    </source>
</evidence>
<feature type="domain" description="GST N-terminal" evidence="3">
    <location>
        <begin position="4"/>
        <end position="93"/>
    </location>
</feature>
<dbReference type="Pfam" id="PF13409">
    <property type="entry name" value="GST_N_2"/>
    <property type="match status" value="1"/>
</dbReference>
<accession>A0AAN6V9V8</accession>
<dbReference type="EMBL" id="MU853563">
    <property type="protein sequence ID" value="KAK4146251.1"/>
    <property type="molecule type" value="Genomic_DNA"/>
</dbReference>
<comment type="similarity">
    <text evidence="1">Belongs to the GST superfamily.</text>
</comment>
<dbReference type="PANTHER" id="PTHR44051:SF9">
    <property type="entry name" value="GLUTATHIONE S-TRANSFERASE 1"/>
    <property type="match status" value="1"/>
</dbReference>
<dbReference type="Gene3D" id="1.20.1050.10">
    <property type="match status" value="1"/>
</dbReference>
<dbReference type="CDD" id="cd03046">
    <property type="entry name" value="GST_N_GTT1_like"/>
    <property type="match status" value="1"/>
</dbReference>
<protein>
    <recommendedName>
        <fullName evidence="7">Glutathione S-transferase</fullName>
    </recommendedName>
</protein>
<keyword evidence="6" id="KW-1185">Reference proteome</keyword>